<evidence type="ECO:0000313" key="2">
    <source>
        <dbReference type="EMBL" id="SUZ12552.1"/>
    </source>
</evidence>
<organism evidence="2">
    <name type="scientific">Blumeria graminis f. sp. tritici 96224</name>
    <dbReference type="NCBI Taxonomy" id="1268274"/>
    <lineage>
        <taxon>Eukaryota</taxon>
        <taxon>Fungi</taxon>
        <taxon>Dikarya</taxon>
        <taxon>Ascomycota</taxon>
        <taxon>Pezizomycotina</taxon>
        <taxon>Leotiomycetes</taxon>
        <taxon>Erysiphales</taxon>
        <taxon>Erysiphaceae</taxon>
        <taxon>Blumeria</taxon>
    </lineage>
</organism>
<evidence type="ECO:0000256" key="1">
    <source>
        <dbReference type="SAM" id="SignalP"/>
    </source>
</evidence>
<protein>
    <submittedName>
        <fullName evidence="2">BgtE-20110</fullName>
    </submittedName>
</protein>
<dbReference type="EMBL" id="UIGY01000184">
    <property type="protein sequence ID" value="SUZ12552.1"/>
    <property type="molecule type" value="Genomic_DNA"/>
</dbReference>
<dbReference type="AlphaFoldDB" id="A0A381LGE6"/>
<reference evidence="2" key="1">
    <citation type="submission" date="2018-07" db="EMBL/GenBank/DDBJ databases">
        <authorList>
            <person name="Quirk P.G."/>
            <person name="Krulwich T.A."/>
        </authorList>
    </citation>
    <scope>NUCLEOTIDE SEQUENCE</scope>
    <source>
        <strain evidence="2">96224</strain>
    </source>
</reference>
<name>A0A381LGE6_BLUGR</name>
<proteinExistence type="predicted"/>
<gene>
    <name evidence="2" type="ORF">BGT96224V2_LOCUS5716</name>
</gene>
<feature type="signal peptide" evidence="1">
    <location>
        <begin position="1"/>
        <end position="21"/>
    </location>
</feature>
<keyword evidence="1" id="KW-0732">Signal</keyword>
<feature type="chain" id="PRO_5016772444" evidence="1">
    <location>
        <begin position="22"/>
        <end position="392"/>
    </location>
</feature>
<accession>A0A381LGE6</accession>
<sequence>MRLQLSKLAVIISFYINTIAATDRPRSFVCERKYFPADVISKAIGDSCNALEYADIKCRAIAAFDGTVLFGIRDAVLFSTPTRACHDHKYEGGNLLILETSTRRIDSRFVIDSMCNLIGLIYLNNRSFFRCAETIDSDHATDIGSDIWSNTLPKNFGYRCDHKIFHYQDILRSFEYLRLQFFKPAGTTRRLKPIKVSSDDFSGSDVYLWPVYADGMVRPGSLARTGLYRIATNGAKNMLGLMYRNNKDWHRCIEMKSVDPKLSTVGDGTKNSIGETIFDNLSAYKCGQRIFSIITLNSHMQAACRVIREDARKAAAGESSFPIPDPAAKHGEINTRFWPLRLPELNGDKNVQRQRYSYLKLDLDCKFLGVFKCVNGKFFSCLSLKASPSSLE</sequence>